<accession>A0A136WGR0</accession>
<keyword evidence="2" id="KW-1185">Reference proteome</keyword>
<dbReference type="PATRIC" id="fig|36847.3.peg.971"/>
<name>A0A136WGR0_9FIRM</name>
<dbReference type="EMBL" id="LRVM01000002">
    <property type="protein sequence ID" value="KXL53593.1"/>
    <property type="molecule type" value="Genomic_DNA"/>
</dbReference>
<organism evidence="1 2">
    <name type="scientific">Anaerotignum neopropionicum</name>
    <dbReference type="NCBI Taxonomy" id="36847"/>
    <lineage>
        <taxon>Bacteria</taxon>
        <taxon>Bacillati</taxon>
        <taxon>Bacillota</taxon>
        <taxon>Clostridia</taxon>
        <taxon>Lachnospirales</taxon>
        <taxon>Anaerotignaceae</taxon>
        <taxon>Anaerotignum</taxon>
    </lineage>
</organism>
<dbReference type="Proteomes" id="UP000070539">
    <property type="component" value="Unassembled WGS sequence"/>
</dbReference>
<dbReference type="AlphaFoldDB" id="A0A136WGR0"/>
<protein>
    <submittedName>
        <fullName evidence="1">Uncharacterized protein</fullName>
    </submittedName>
</protein>
<proteinExistence type="predicted"/>
<dbReference type="STRING" id="36847.CLNEO_08190"/>
<dbReference type="OrthoDB" id="1863112at2"/>
<comment type="caution">
    <text evidence="1">The sequence shown here is derived from an EMBL/GenBank/DDBJ whole genome shotgun (WGS) entry which is preliminary data.</text>
</comment>
<evidence type="ECO:0000313" key="2">
    <source>
        <dbReference type="Proteomes" id="UP000070539"/>
    </source>
</evidence>
<sequence>MKKTILKTDEEKGLLAKLASGILDGMVGNEKTYSGYKDVYCGKYIKDGEPISYREGESSRFFNGKENERVPGKRTEEHYDTEERKLEFLQRYGWLTDDEDAKAYSAKFKPKK</sequence>
<dbReference type="RefSeq" id="WP_066084944.1">
    <property type="nucleotide sequence ID" value="NZ_LRVM01000002.1"/>
</dbReference>
<evidence type="ECO:0000313" key="1">
    <source>
        <dbReference type="EMBL" id="KXL53593.1"/>
    </source>
</evidence>
<reference evidence="1 2" key="1">
    <citation type="submission" date="2016-01" db="EMBL/GenBank/DDBJ databases">
        <title>Genome sequence of Clostridium neopropionicum X4, DSM-3847.</title>
        <authorList>
            <person name="Poehlein A."/>
            <person name="Beck M.H."/>
            <person name="Bengelsdorf F.R."/>
            <person name="Daniel R."/>
            <person name="Duerre P."/>
        </authorList>
    </citation>
    <scope>NUCLEOTIDE SEQUENCE [LARGE SCALE GENOMIC DNA]</scope>
    <source>
        <strain evidence="1 2">DSM-3847</strain>
    </source>
</reference>
<gene>
    <name evidence="1" type="ORF">CLNEO_08190</name>
</gene>